<proteinExistence type="predicted"/>
<dbReference type="EMBL" id="JBJURJ010000005">
    <property type="protein sequence ID" value="MFM9328368.1"/>
    <property type="molecule type" value="Genomic_DNA"/>
</dbReference>
<organism evidence="1 2">
    <name type="scientific">Paenibacillus mesotrionivorans</name>
    <dbReference type="NCBI Taxonomy" id="3160968"/>
    <lineage>
        <taxon>Bacteria</taxon>
        <taxon>Bacillati</taxon>
        <taxon>Bacillota</taxon>
        <taxon>Bacilli</taxon>
        <taxon>Bacillales</taxon>
        <taxon>Paenibacillaceae</taxon>
        <taxon>Paenibacillus</taxon>
    </lineage>
</organism>
<sequence length="1209" mass="136124">MFRKGRFTIRSKMIVGYMIILLFLGSALLLLNNQIASLQRAIEFITEHDIAVHNLANQVEKHVIDMETGQRGYIIAGDEAYLEPYVTGKTQWPLDYEELSAMVEDNPGQQRKLQLIKSGIEEWIKTAGEPTIAFKREGDTASLQNFFKVDAGKQIIDPLRKQLEDFRQSELALTQERVSGLNGQNTGLQLALTIIFALIVVISIITGTMLSNSIVKTIKDVIGAITEIAKADGAQTGKRIVTNTRDEVKDLSDATNLLLESQERQNWLQTGITEVATSYQGQSDISPLAQVLVRKLAELLGAGFGVFYLRSGDKLVKYASYAANGDDPGMESFRMGAGLIGQSAAENRICLLEQVPDHHIQITTGLGASNPNSILIVPIEHEGRVYGVLEFASFAVFTSQHRKLAEQTRSTIGMMINNVLNQMEVKRLLEESQAMSEELQQQTEELTAQSEELMAQQDELKTANDSLRQSEMRLKLQQEDLETNNEELTKRSDQLLQNARRMQETNVRIEEQKTLLEQQANDLMTASRYKSEFLANMSHELRTPLNSLLILSQLLAENREGNLQTKQIEFASTIHSAGSDLLRLIDEILDLSKIESGQMNIELEPVSWDEILGSLERSFHTLAEKKNIDFLLELEESLQTQKLVTDSHRLLQILKNLLSNAFKFTNQGQIQLQIGSAEGKNGEPEISFSVTDTGIGIAEEKKAIIFEAFQQADGSTSRKYGGTGLGLTISRDLALLLGGRIEVESREGAGSHFTLYLPVAPKAGSTQSMKEIAVAAVDEAPAPALLPAPDVLAPLQPEANQEWVGAEDLPDDRHDLQPEDRVMLIIEDDKRFAKILLDQIRERRFKGIVALQGDKGLALANRYKPDAIILDIELPVIDGWSVLERLKQQPELRHIPVHVISIVDEAQQGLLKGAIAYLQKPVDRQGLDNALSRIEHFLDRSVKRLLIVEDDEVLRDSMVHLMEHDDVIIKAVSSGQEALDELEQSHYDCMVLDLGLGDISGFEILDRIRQREELRQLPIIIYTGRELDRKEELEIRKYAESIIIKNVKSEERLFDETALFLHRVEAHLPENRRLILKKLYKDEDLFRGKRILLVEDDIRNIFALTNVLQSHHLNVTFVENGKEALEQLERDPDFDLILMDIMMPELDGYQAIKAIRQMPELDTVPIIALTAKAMKEDRQRCIDMGASDYISKPIDIEKLLSLLKVWLYK</sequence>
<accession>A0ACC7NUH5</accession>
<name>A0ACC7NUH5_9BACL</name>
<dbReference type="Proteomes" id="UP001631969">
    <property type="component" value="Unassembled WGS sequence"/>
</dbReference>
<comment type="caution">
    <text evidence="1">The sequence shown here is derived from an EMBL/GenBank/DDBJ whole genome shotgun (WGS) entry which is preliminary data.</text>
</comment>
<gene>
    <name evidence="1" type="ORF">ACI1P1_08730</name>
</gene>
<evidence type="ECO:0000313" key="2">
    <source>
        <dbReference type="Proteomes" id="UP001631969"/>
    </source>
</evidence>
<reference evidence="1" key="1">
    <citation type="submission" date="2024-12" db="EMBL/GenBank/DDBJ databases">
        <authorList>
            <person name="Wu N."/>
        </authorList>
    </citation>
    <scope>NUCLEOTIDE SEQUENCE</scope>
    <source>
        <strain evidence="1">P15</strain>
    </source>
</reference>
<keyword evidence="2" id="KW-1185">Reference proteome</keyword>
<protein>
    <submittedName>
        <fullName evidence="1">Response regulator</fullName>
    </submittedName>
</protein>
<evidence type="ECO:0000313" key="1">
    <source>
        <dbReference type="EMBL" id="MFM9328368.1"/>
    </source>
</evidence>